<protein>
    <recommendedName>
        <fullName evidence="1">Winged helix-turn-helix domain-containing protein</fullName>
    </recommendedName>
</protein>
<dbReference type="EMBL" id="AM747720">
    <property type="protein sequence ID" value="CAR53273.1"/>
    <property type="molecule type" value="Genomic_DNA"/>
</dbReference>
<dbReference type="InterPro" id="IPR055245">
    <property type="entry name" value="HTH_proteobacteria"/>
</dbReference>
<sequence length="96" mass="10663">MNARQHALSLILARLPGNDAGTQRARMLAAMRELGSITTFEAMRFLDVFDPRPRIHELRHRHGHHITTAMRAEQTESGVLHRVGVYFLSSGGGGTC</sequence>
<dbReference type="KEGG" id="bcj:BCAL2965"/>
<dbReference type="RefSeq" id="WP_006486964.1">
    <property type="nucleotide sequence ID" value="NC_011000.1"/>
</dbReference>
<dbReference type="Proteomes" id="UP000001035">
    <property type="component" value="Chromosome 1"/>
</dbReference>
<name>B4EB57_BURCJ</name>
<accession>B4EB57</accession>
<evidence type="ECO:0000313" key="2">
    <source>
        <dbReference type="EMBL" id="CAR53273.1"/>
    </source>
</evidence>
<dbReference type="AlphaFoldDB" id="B4EB57"/>
<dbReference type="Pfam" id="PF14090">
    <property type="entry name" value="HTH_39"/>
    <property type="match status" value="1"/>
</dbReference>
<feature type="domain" description="Winged helix-turn-helix" evidence="1">
    <location>
        <begin position="22"/>
        <end position="89"/>
    </location>
</feature>
<proteinExistence type="predicted"/>
<reference evidence="2 3" key="1">
    <citation type="journal article" date="2009" name="J. Bacteriol.">
        <title>The genome of Burkholderia cenocepacia J2315, an epidemic pathogen of cystic fibrosis patients.</title>
        <authorList>
            <person name="Holden M.T."/>
            <person name="Seth-Smith H.M."/>
            <person name="Crossman L.C."/>
            <person name="Sebaihia M."/>
            <person name="Bentley S.D."/>
            <person name="Cerdeno-Tarraga A.M."/>
            <person name="Thomson N.R."/>
            <person name="Bason N."/>
            <person name="Quail M.A."/>
            <person name="Sharp S."/>
            <person name="Cherevach I."/>
            <person name="Churcher C."/>
            <person name="Goodhead I."/>
            <person name="Hauser H."/>
            <person name="Holroyd N."/>
            <person name="Mungall K."/>
            <person name="Scott P."/>
            <person name="Walker D."/>
            <person name="White B."/>
            <person name="Rose H."/>
            <person name="Iversen P."/>
            <person name="Mil-Homens D."/>
            <person name="Rocha E.P."/>
            <person name="Fialho A.M."/>
            <person name="Baldwin A."/>
            <person name="Dowson C."/>
            <person name="Barrell B.G."/>
            <person name="Govan J.R."/>
            <person name="Vandamme P."/>
            <person name="Hart C.A."/>
            <person name="Mahenthiralingam E."/>
            <person name="Parkhill J."/>
        </authorList>
    </citation>
    <scope>NUCLEOTIDE SEQUENCE [LARGE SCALE GENOMIC DNA]</scope>
    <source>
        <strain evidence="3">ATCC BAA-245 / DSM 16553 / LMG 16656 / NCTC 13227 / J2315 / CF5610</strain>
    </source>
</reference>
<organism evidence="2 3">
    <name type="scientific">Burkholderia cenocepacia (strain ATCC BAA-245 / DSM 16553 / LMG 16656 / NCTC 13227 / J2315 / CF5610)</name>
    <name type="common">Burkholderia cepacia (strain J2315)</name>
    <dbReference type="NCBI Taxonomy" id="216591"/>
    <lineage>
        <taxon>Bacteria</taxon>
        <taxon>Pseudomonadati</taxon>
        <taxon>Pseudomonadota</taxon>
        <taxon>Betaproteobacteria</taxon>
        <taxon>Burkholderiales</taxon>
        <taxon>Burkholderiaceae</taxon>
        <taxon>Burkholderia</taxon>
        <taxon>Burkholderia cepacia complex</taxon>
    </lineage>
</organism>
<dbReference type="eggNOG" id="ENOG50339YW">
    <property type="taxonomic scope" value="Bacteria"/>
</dbReference>
<evidence type="ECO:0000259" key="1">
    <source>
        <dbReference type="Pfam" id="PF14090"/>
    </source>
</evidence>
<gene>
    <name evidence="2" type="ORF">BCAL2965</name>
</gene>
<evidence type="ECO:0000313" key="3">
    <source>
        <dbReference type="Proteomes" id="UP000001035"/>
    </source>
</evidence>
<dbReference type="HOGENOM" id="CLU_162023_1_0_4"/>
<dbReference type="BioCyc" id="BCEN216591:G1G1V-3277-MONOMER"/>
<keyword evidence="3" id="KW-1185">Reference proteome</keyword>